<proteinExistence type="predicted"/>
<name>A0A6A4H4N0_9AGAR</name>
<organism evidence="1 2">
    <name type="scientific">Gymnopus androsaceus JB14</name>
    <dbReference type="NCBI Taxonomy" id="1447944"/>
    <lineage>
        <taxon>Eukaryota</taxon>
        <taxon>Fungi</taxon>
        <taxon>Dikarya</taxon>
        <taxon>Basidiomycota</taxon>
        <taxon>Agaricomycotina</taxon>
        <taxon>Agaricomycetes</taxon>
        <taxon>Agaricomycetidae</taxon>
        <taxon>Agaricales</taxon>
        <taxon>Marasmiineae</taxon>
        <taxon>Omphalotaceae</taxon>
        <taxon>Gymnopus</taxon>
    </lineage>
</organism>
<dbReference type="Proteomes" id="UP000799118">
    <property type="component" value="Unassembled WGS sequence"/>
</dbReference>
<sequence>ITWIQMKMYSKKSIRQTPISLTSFLSHSCKDPENEPNVLETLEKRAMFSV</sequence>
<keyword evidence="2" id="KW-1185">Reference proteome</keyword>
<feature type="non-terminal residue" evidence="1">
    <location>
        <position position="1"/>
    </location>
</feature>
<gene>
    <name evidence="1" type="ORF">BT96DRAFT_924245</name>
</gene>
<reference evidence="1" key="1">
    <citation type="journal article" date="2019" name="Environ. Microbiol.">
        <title>Fungal ecological strategies reflected in gene transcription - a case study of two litter decomposers.</title>
        <authorList>
            <person name="Barbi F."/>
            <person name="Kohler A."/>
            <person name="Barry K."/>
            <person name="Baskaran P."/>
            <person name="Daum C."/>
            <person name="Fauchery L."/>
            <person name="Ihrmark K."/>
            <person name="Kuo A."/>
            <person name="LaButti K."/>
            <person name="Lipzen A."/>
            <person name="Morin E."/>
            <person name="Grigoriev I.V."/>
            <person name="Henrissat B."/>
            <person name="Lindahl B."/>
            <person name="Martin F."/>
        </authorList>
    </citation>
    <scope>NUCLEOTIDE SEQUENCE</scope>
    <source>
        <strain evidence="1">JB14</strain>
    </source>
</reference>
<protein>
    <submittedName>
        <fullName evidence="1">Uncharacterized protein</fullName>
    </submittedName>
</protein>
<evidence type="ECO:0000313" key="1">
    <source>
        <dbReference type="EMBL" id="KAE9393132.1"/>
    </source>
</evidence>
<evidence type="ECO:0000313" key="2">
    <source>
        <dbReference type="Proteomes" id="UP000799118"/>
    </source>
</evidence>
<dbReference type="EMBL" id="ML769580">
    <property type="protein sequence ID" value="KAE9393132.1"/>
    <property type="molecule type" value="Genomic_DNA"/>
</dbReference>
<dbReference type="AlphaFoldDB" id="A0A6A4H4N0"/>
<accession>A0A6A4H4N0</accession>